<feature type="compositionally biased region" description="Low complexity" evidence="1">
    <location>
        <begin position="30"/>
        <end position="44"/>
    </location>
</feature>
<keyword evidence="3" id="KW-1185">Reference proteome</keyword>
<sequence length="518" mass="55266">MSAPRRSSQRRPLEDLDRLAEIFQPPQPPRSQSQRAQLPRSSPSPNSPAVTARALYSLFEDLDEDDCAFLINDLGLTGLAAELLPVLERVTAAAQRFNPDGSVSAAPAPRTDFAFLAASAAADSDDEDSDTALARELVMGCVRRAAERIAPSAPPAAAPSGPPAAPPPAPASTSAPAAAANVDDDLASGMQGLGVYDISDIESESSLSSTEAPPSSGPPSPAPRSGPTVSRSAPPTPQRRGPVQGYRVEADDFDATCRHLARSRGSRSRQRWVLRKEVGDFTEYGKVLRSVKHYSGAITKGYPSLAAAQAAFDYATLRGLVWPLASIGFILATQYNYELSTLLNGVLMSTATIEGTISMGISPTKQGEGKRKGTDSDASVSGPSTPSIPPSYPSRTRAKVRAAPPAIQLGYAVRAAQHRRDYLERRRRGVATATPALLRNSFKQLKTSVQRKTGQDNFVDANLSLQTLCHDTPIHHRVLADNHQITNEETGQKHTRCVEEGEVGCGRLELCMIAGGEW</sequence>
<feature type="region of interest" description="Disordered" evidence="1">
    <location>
        <begin position="1"/>
        <end position="49"/>
    </location>
</feature>
<comment type="caution">
    <text evidence="2">The sequence shown here is derived from an EMBL/GenBank/DDBJ whole genome shotgun (WGS) entry which is preliminary data.</text>
</comment>
<organism evidence="2 3">
    <name type="scientific">Favolaschia claudopus</name>
    <dbReference type="NCBI Taxonomy" id="2862362"/>
    <lineage>
        <taxon>Eukaryota</taxon>
        <taxon>Fungi</taxon>
        <taxon>Dikarya</taxon>
        <taxon>Basidiomycota</taxon>
        <taxon>Agaricomycotina</taxon>
        <taxon>Agaricomycetes</taxon>
        <taxon>Agaricomycetidae</taxon>
        <taxon>Agaricales</taxon>
        <taxon>Marasmiineae</taxon>
        <taxon>Mycenaceae</taxon>
        <taxon>Favolaschia</taxon>
    </lineage>
</organism>
<dbReference type="AlphaFoldDB" id="A0AAV9YYM2"/>
<feature type="compositionally biased region" description="Basic and acidic residues" evidence="1">
    <location>
        <begin position="11"/>
        <end position="20"/>
    </location>
</feature>
<feature type="region of interest" description="Disordered" evidence="1">
    <location>
        <begin position="150"/>
        <end position="179"/>
    </location>
</feature>
<proteinExistence type="predicted"/>
<evidence type="ECO:0000313" key="3">
    <source>
        <dbReference type="Proteomes" id="UP001362999"/>
    </source>
</evidence>
<name>A0AAV9YYM2_9AGAR</name>
<feature type="compositionally biased region" description="Pro residues" evidence="1">
    <location>
        <begin position="152"/>
        <end position="170"/>
    </location>
</feature>
<dbReference type="EMBL" id="JAWWNJ010000285">
    <property type="protein sequence ID" value="KAK6966285.1"/>
    <property type="molecule type" value="Genomic_DNA"/>
</dbReference>
<protein>
    <submittedName>
        <fullName evidence="2">Uncharacterized protein</fullName>
    </submittedName>
</protein>
<evidence type="ECO:0000256" key="1">
    <source>
        <dbReference type="SAM" id="MobiDB-lite"/>
    </source>
</evidence>
<feature type="compositionally biased region" description="Pro residues" evidence="1">
    <location>
        <begin position="215"/>
        <end position="224"/>
    </location>
</feature>
<accession>A0AAV9YYM2</accession>
<feature type="compositionally biased region" description="Low complexity" evidence="1">
    <location>
        <begin position="204"/>
        <end position="214"/>
    </location>
</feature>
<dbReference type="Proteomes" id="UP001362999">
    <property type="component" value="Unassembled WGS sequence"/>
</dbReference>
<feature type="region of interest" description="Disordered" evidence="1">
    <location>
        <begin position="203"/>
        <end position="248"/>
    </location>
</feature>
<evidence type="ECO:0000313" key="2">
    <source>
        <dbReference type="EMBL" id="KAK6966285.1"/>
    </source>
</evidence>
<feature type="region of interest" description="Disordered" evidence="1">
    <location>
        <begin position="359"/>
        <end position="400"/>
    </location>
</feature>
<reference evidence="2 3" key="1">
    <citation type="journal article" date="2024" name="J Genomics">
        <title>Draft genome sequencing and assembly of Favolaschia claudopus CIRM-BRFM 2984 isolated from oak limbs.</title>
        <authorList>
            <person name="Navarro D."/>
            <person name="Drula E."/>
            <person name="Chaduli D."/>
            <person name="Cazenave R."/>
            <person name="Ahrendt S."/>
            <person name="Wang J."/>
            <person name="Lipzen A."/>
            <person name="Daum C."/>
            <person name="Barry K."/>
            <person name="Grigoriev I.V."/>
            <person name="Favel A."/>
            <person name="Rosso M.N."/>
            <person name="Martin F."/>
        </authorList>
    </citation>
    <scope>NUCLEOTIDE SEQUENCE [LARGE SCALE GENOMIC DNA]</scope>
    <source>
        <strain evidence="2 3">CIRM-BRFM 2984</strain>
    </source>
</reference>
<gene>
    <name evidence="2" type="ORF">R3P38DRAFT_3246518</name>
</gene>